<keyword evidence="4" id="KW-1185">Reference proteome</keyword>
<organism evidence="3 4">
    <name type="scientific">Kingdonia uniflora</name>
    <dbReference type="NCBI Taxonomy" id="39325"/>
    <lineage>
        <taxon>Eukaryota</taxon>
        <taxon>Viridiplantae</taxon>
        <taxon>Streptophyta</taxon>
        <taxon>Embryophyta</taxon>
        <taxon>Tracheophyta</taxon>
        <taxon>Spermatophyta</taxon>
        <taxon>Magnoliopsida</taxon>
        <taxon>Ranunculales</taxon>
        <taxon>Circaeasteraceae</taxon>
        <taxon>Kingdonia</taxon>
    </lineage>
</organism>
<evidence type="ECO:0000313" key="3">
    <source>
        <dbReference type="EMBL" id="KAF6140345.1"/>
    </source>
</evidence>
<reference evidence="3 4" key="1">
    <citation type="journal article" date="2020" name="IScience">
        <title>Genome Sequencing of the Endangered Kingdonia uniflora (Circaeasteraceae, Ranunculales) Reveals Potential Mechanisms of Evolutionary Specialization.</title>
        <authorList>
            <person name="Sun Y."/>
            <person name="Deng T."/>
            <person name="Zhang A."/>
            <person name="Moore M.J."/>
            <person name="Landis J.B."/>
            <person name="Lin N."/>
            <person name="Zhang H."/>
            <person name="Zhang X."/>
            <person name="Huang J."/>
            <person name="Zhang X."/>
            <person name="Sun H."/>
            <person name="Wang H."/>
        </authorList>
    </citation>
    <scope>NUCLEOTIDE SEQUENCE [LARGE SCALE GENOMIC DNA]</scope>
    <source>
        <strain evidence="3">TB1705</strain>
        <tissue evidence="3">Leaf</tissue>
    </source>
</reference>
<gene>
    <name evidence="3" type="ORF">GIB67_011364</name>
</gene>
<proteinExistence type="predicted"/>
<dbReference type="InterPro" id="IPR044824">
    <property type="entry name" value="MAIN-like"/>
</dbReference>
<name>A0A7J7LCK3_9MAGN</name>
<evidence type="ECO:0000256" key="1">
    <source>
        <dbReference type="SAM" id="MobiDB-lite"/>
    </source>
</evidence>
<dbReference type="PANTHER" id="PTHR46033:SF8">
    <property type="entry name" value="PROTEIN MAINTENANCE OF MERISTEMS-LIKE"/>
    <property type="match status" value="1"/>
</dbReference>
<protein>
    <recommendedName>
        <fullName evidence="2">Aminotransferase-like plant mobile domain-containing protein</fullName>
    </recommendedName>
</protein>
<feature type="domain" description="Aminotransferase-like plant mobile" evidence="2">
    <location>
        <begin position="63"/>
        <end position="104"/>
    </location>
</feature>
<feature type="compositionally biased region" description="Low complexity" evidence="1">
    <location>
        <begin position="316"/>
        <end position="326"/>
    </location>
</feature>
<sequence>MTEPVMMRDSSPIIAKARVRFKCRSLLVKLREIYLILIEVPHLKQRLKATNFMSVFDCKIWNGDNQVILAMIEHWWPTTHTFHLPCGKLGITPRDFTVLTGIGVLFGNSKSWARLELLCPITVLENNAYTIDFGSAILGHLYYCLDQASKQKVKYISGLFQLIEYHCYEYCQIGHHILIDNRLDDFWPRMSAWQTKRRKVAGNKVKHHLALMRQQLDLRTINNMQWDPFRNMKDALKRERVVGHHVDYDAYWRHVSHGALMSDIVRTLDLEARHLHDESRITHLTVDLRRIEGHLSQLNDYLDGKGIVVDWEDEAGTSQAGTSRGRGSQGRGSWGRTYE</sequence>
<accession>A0A7J7LCK3</accession>
<dbReference type="Proteomes" id="UP000541444">
    <property type="component" value="Unassembled WGS sequence"/>
</dbReference>
<evidence type="ECO:0000313" key="4">
    <source>
        <dbReference type="Proteomes" id="UP000541444"/>
    </source>
</evidence>
<dbReference type="PANTHER" id="PTHR46033">
    <property type="entry name" value="PROTEIN MAIN-LIKE 2"/>
    <property type="match status" value="1"/>
</dbReference>
<dbReference type="GO" id="GO:0010073">
    <property type="term" value="P:meristem maintenance"/>
    <property type="evidence" value="ECO:0007669"/>
    <property type="project" value="InterPro"/>
</dbReference>
<comment type="caution">
    <text evidence="3">The sequence shown here is derived from an EMBL/GenBank/DDBJ whole genome shotgun (WGS) entry which is preliminary data.</text>
</comment>
<feature type="region of interest" description="Disordered" evidence="1">
    <location>
        <begin position="316"/>
        <end position="339"/>
    </location>
</feature>
<feature type="non-terminal residue" evidence="3">
    <location>
        <position position="1"/>
    </location>
</feature>
<dbReference type="Pfam" id="PF10536">
    <property type="entry name" value="PMD"/>
    <property type="match status" value="2"/>
</dbReference>
<dbReference type="AlphaFoldDB" id="A0A7J7LCK3"/>
<feature type="domain" description="Aminotransferase-like plant mobile" evidence="2">
    <location>
        <begin position="126"/>
        <end position="239"/>
    </location>
</feature>
<dbReference type="EMBL" id="JACGCM010002391">
    <property type="protein sequence ID" value="KAF6140345.1"/>
    <property type="molecule type" value="Genomic_DNA"/>
</dbReference>
<dbReference type="InterPro" id="IPR019557">
    <property type="entry name" value="AminoTfrase-like_pln_mobile"/>
</dbReference>
<evidence type="ECO:0000259" key="2">
    <source>
        <dbReference type="Pfam" id="PF10536"/>
    </source>
</evidence>